<feature type="region of interest" description="Disordered" evidence="1">
    <location>
        <begin position="367"/>
        <end position="388"/>
    </location>
</feature>
<dbReference type="AlphaFoldDB" id="G2QQQ0"/>
<dbReference type="RefSeq" id="XP_003649596.1">
    <property type="nucleotide sequence ID" value="XM_003649548.1"/>
</dbReference>
<reference evidence="2 3" key="1">
    <citation type="journal article" date="2011" name="Nat. Biotechnol.">
        <title>Comparative genomic analysis of the thermophilic biomass-degrading fungi Myceliophthora thermophila and Thielavia terrestris.</title>
        <authorList>
            <person name="Berka R.M."/>
            <person name="Grigoriev I.V."/>
            <person name="Otillar R."/>
            <person name="Salamov A."/>
            <person name="Grimwood J."/>
            <person name="Reid I."/>
            <person name="Ishmael N."/>
            <person name="John T."/>
            <person name="Darmond C."/>
            <person name="Moisan M.-C."/>
            <person name="Henrissat B."/>
            <person name="Coutinho P.M."/>
            <person name="Lombard V."/>
            <person name="Natvig D.O."/>
            <person name="Lindquist E."/>
            <person name="Schmutz J."/>
            <person name="Lucas S."/>
            <person name="Harris P."/>
            <person name="Powlowski J."/>
            <person name="Bellemare A."/>
            <person name="Taylor D."/>
            <person name="Butler G."/>
            <person name="de Vries R.P."/>
            <person name="Allijn I.E."/>
            <person name="van den Brink J."/>
            <person name="Ushinsky S."/>
            <person name="Storms R."/>
            <person name="Powell A.J."/>
            <person name="Paulsen I.T."/>
            <person name="Elbourne L.D.H."/>
            <person name="Baker S.E."/>
            <person name="Magnuson J."/>
            <person name="LaBoissiere S."/>
            <person name="Clutterbuck A.J."/>
            <person name="Martinez D."/>
            <person name="Wogulis M."/>
            <person name="de Leon A.L."/>
            <person name="Rey M.W."/>
            <person name="Tsang A."/>
        </authorList>
    </citation>
    <scope>NUCLEOTIDE SEQUENCE [LARGE SCALE GENOMIC DNA]</scope>
    <source>
        <strain evidence="3">ATCC 38088 / NRRL 8126</strain>
    </source>
</reference>
<name>G2QQQ0_THETT</name>
<evidence type="ECO:0000313" key="3">
    <source>
        <dbReference type="Proteomes" id="UP000008181"/>
    </source>
</evidence>
<proteinExistence type="predicted"/>
<dbReference type="OrthoDB" id="5552418at2759"/>
<gene>
    <name evidence="2" type="ORF">THITE_2062598</name>
</gene>
<dbReference type="HOGENOM" id="CLU_033551_1_0_1"/>
<feature type="compositionally biased region" description="Low complexity" evidence="1">
    <location>
        <begin position="47"/>
        <end position="58"/>
    </location>
</feature>
<dbReference type="Proteomes" id="UP000008181">
    <property type="component" value="Chromosome 1"/>
</dbReference>
<dbReference type="GeneID" id="11515755"/>
<dbReference type="eggNOG" id="ENOG502S0NF">
    <property type="taxonomic scope" value="Eukaryota"/>
</dbReference>
<organism evidence="2 3">
    <name type="scientific">Thermothielavioides terrestris (strain ATCC 38088 / NRRL 8126)</name>
    <name type="common">Thielavia terrestris</name>
    <dbReference type="NCBI Taxonomy" id="578455"/>
    <lineage>
        <taxon>Eukaryota</taxon>
        <taxon>Fungi</taxon>
        <taxon>Dikarya</taxon>
        <taxon>Ascomycota</taxon>
        <taxon>Pezizomycotina</taxon>
        <taxon>Sordariomycetes</taxon>
        <taxon>Sordariomycetidae</taxon>
        <taxon>Sordariales</taxon>
        <taxon>Chaetomiaceae</taxon>
        <taxon>Thermothielavioides</taxon>
        <taxon>Thermothielavioides terrestris</taxon>
    </lineage>
</organism>
<feature type="compositionally biased region" description="Low complexity" evidence="1">
    <location>
        <begin position="168"/>
        <end position="183"/>
    </location>
</feature>
<evidence type="ECO:0000313" key="2">
    <source>
        <dbReference type="EMBL" id="AEO63260.1"/>
    </source>
</evidence>
<protein>
    <submittedName>
        <fullName evidence="2">Uncharacterized protein</fullName>
    </submittedName>
</protein>
<keyword evidence="3" id="KW-1185">Reference proteome</keyword>
<accession>G2QQQ0</accession>
<sequence>MDDNRGQRRQNEPPVYSASSSRHHQALHDHSQQRRPFGAAQGERFRPAPLGASPSGAARGMGGSTGYGGYYQDTSATGFPTTAMPQGAMGYHHSTADYGQPDSRQTQSFGGTYTPTMMYNVQQTGGPQGAAVYDASQQFPSRQAAGLPMMATDVTAPYFSSEPANTPAPSTLQAQTASSSATPVYQQPGLHGYSTGGMAAIGGMAAQSTPAAEVRMEEEYPAAEGLDEAYAAYQSALKEIFQNIRNGVLAEASESLLNVSNWLLSHVVDLGLTSDDQNLHGERIKMWNDFNHAWLAICQRQKEMMESGQQLQRSQSLIPREGLEKMGKELVKLCDGIERHGLVDYQYGVWEEQIVDILEQCLDLYEPPSASPAGGGGGGEGSSNNRRR</sequence>
<dbReference type="EMBL" id="CP003009">
    <property type="protein sequence ID" value="AEO63260.1"/>
    <property type="molecule type" value="Genomic_DNA"/>
</dbReference>
<feature type="region of interest" description="Disordered" evidence="1">
    <location>
        <begin position="1"/>
        <end position="59"/>
    </location>
</feature>
<dbReference type="KEGG" id="ttt:THITE_2062598"/>
<evidence type="ECO:0000256" key="1">
    <source>
        <dbReference type="SAM" id="MobiDB-lite"/>
    </source>
</evidence>
<feature type="region of interest" description="Disordered" evidence="1">
    <location>
        <begin position="160"/>
        <end position="189"/>
    </location>
</feature>
<feature type="compositionally biased region" description="Basic and acidic residues" evidence="1">
    <location>
        <begin position="1"/>
        <end position="11"/>
    </location>
</feature>